<dbReference type="RefSeq" id="WP_035327513.1">
    <property type="nucleotide sequence ID" value="NZ_CP015125.1"/>
</dbReference>
<comment type="caution">
    <text evidence="1">The sequence shown here is derived from an EMBL/GenBank/DDBJ whole genome shotgun (WGS) entry which is preliminary data.</text>
</comment>
<dbReference type="OrthoDB" id="2599194at2"/>
<dbReference type="Proteomes" id="UP000030140">
    <property type="component" value="Unassembled WGS sequence"/>
</dbReference>
<evidence type="ECO:0008006" key="3">
    <source>
        <dbReference type="Google" id="ProtNLM"/>
    </source>
</evidence>
<dbReference type="PATRIC" id="fig|1300343.5.peg.1254"/>
<dbReference type="AlphaFoldDB" id="A0A0A2GY55"/>
<dbReference type="EMBL" id="JSAQ01000001">
    <property type="protein sequence ID" value="KGO07453.1"/>
    <property type="molecule type" value="Genomic_DNA"/>
</dbReference>
<dbReference type="Pfam" id="PF07606">
    <property type="entry name" value="DUF1569"/>
    <property type="match status" value="1"/>
</dbReference>
<dbReference type="KEGG" id="ddo:I597_1243"/>
<dbReference type="InterPro" id="IPR034660">
    <property type="entry name" value="DinB/YfiT-like"/>
</dbReference>
<evidence type="ECO:0000313" key="2">
    <source>
        <dbReference type="Proteomes" id="UP000030140"/>
    </source>
</evidence>
<protein>
    <recommendedName>
        <fullName evidence="3">DUF1569 domain-containing protein</fullName>
    </recommendedName>
</protein>
<reference evidence="1 2" key="1">
    <citation type="submission" date="2014-10" db="EMBL/GenBank/DDBJ databases">
        <title>Draft genome sequence of the proteorhodopsin-containing marine bacterium Dokdonia donghaensis.</title>
        <authorList>
            <person name="Gomez-Consarnau L."/>
            <person name="Gonzalez J.M."/>
            <person name="Riedel T."/>
            <person name="Jaenicke S."/>
            <person name="Wagner-Doebler I."/>
            <person name="Fuhrman J.A."/>
        </authorList>
    </citation>
    <scope>NUCLEOTIDE SEQUENCE [LARGE SCALE GENOMIC DNA]</scope>
    <source>
        <strain evidence="1 2">DSW-1</strain>
    </source>
</reference>
<name>A0A0A2GY55_9FLAO</name>
<keyword evidence="2" id="KW-1185">Reference proteome</keyword>
<sequence length="146" mass="17427">MKSLFDPTTYQETKNRIQALQPDSAARWGKMNVGQMVTHCQFPFKVALSDKPRKAKWNPIMRLFKKSLYNDKPWRKNLPTAPEAKITDTRDLDLEREKLLSMVDAFYNKREQQEWQPHPMFGHFTHEQWGQLEYKHLDHHLSQFGV</sequence>
<proteinExistence type="predicted"/>
<organism evidence="1 2">
    <name type="scientific">Dokdonia donghaensis DSW-1</name>
    <dbReference type="NCBI Taxonomy" id="1300343"/>
    <lineage>
        <taxon>Bacteria</taxon>
        <taxon>Pseudomonadati</taxon>
        <taxon>Bacteroidota</taxon>
        <taxon>Flavobacteriia</taxon>
        <taxon>Flavobacteriales</taxon>
        <taxon>Flavobacteriaceae</taxon>
        <taxon>Dokdonia</taxon>
    </lineage>
</organism>
<accession>A0A0A2GY55</accession>
<dbReference type="Gene3D" id="1.20.120.450">
    <property type="entry name" value="dinb family like domain"/>
    <property type="match status" value="1"/>
</dbReference>
<dbReference type="InterPro" id="IPR011463">
    <property type="entry name" value="DUF1569"/>
</dbReference>
<gene>
    <name evidence="1" type="ORF">NV36_11825</name>
</gene>
<evidence type="ECO:0000313" key="1">
    <source>
        <dbReference type="EMBL" id="KGO07453.1"/>
    </source>
</evidence>